<dbReference type="CDD" id="cd06173">
    <property type="entry name" value="MFS_MefA_like"/>
    <property type="match status" value="1"/>
</dbReference>
<feature type="transmembrane region" description="Helical" evidence="7">
    <location>
        <begin position="279"/>
        <end position="296"/>
    </location>
</feature>
<keyword evidence="3" id="KW-1003">Cell membrane</keyword>
<accession>A0A3M8DSP4</accession>
<comment type="caution">
    <text evidence="8">The sequence shown here is derived from an EMBL/GenBank/DDBJ whole genome shotgun (WGS) entry which is preliminary data.</text>
</comment>
<keyword evidence="6 7" id="KW-0472">Membrane</keyword>
<keyword evidence="4 7" id="KW-0812">Transmembrane</keyword>
<feature type="transmembrane region" description="Helical" evidence="7">
    <location>
        <begin position="9"/>
        <end position="33"/>
    </location>
</feature>
<feature type="transmembrane region" description="Helical" evidence="7">
    <location>
        <begin position="302"/>
        <end position="325"/>
    </location>
</feature>
<feature type="transmembrane region" description="Helical" evidence="7">
    <location>
        <begin position="166"/>
        <end position="186"/>
    </location>
</feature>
<keyword evidence="9" id="KW-1185">Reference proteome</keyword>
<evidence type="ECO:0000313" key="9">
    <source>
        <dbReference type="Proteomes" id="UP000271031"/>
    </source>
</evidence>
<dbReference type="SUPFAM" id="SSF103473">
    <property type="entry name" value="MFS general substrate transporter"/>
    <property type="match status" value="1"/>
</dbReference>
<dbReference type="GO" id="GO:0005886">
    <property type="term" value="C:plasma membrane"/>
    <property type="evidence" value="ECO:0007669"/>
    <property type="project" value="UniProtKB-SubCell"/>
</dbReference>
<dbReference type="InterPro" id="IPR036259">
    <property type="entry name" value="MFS_trans_sf"/>
</dbReference>
<feature type="transmembrane region" description="Helical" evidence="7">
    <location>
        <begin position="138"/>
        <end position="160"/>
    </location>
</feature>
<feature type="transmembrane region" description="Helical" evidence="7">
    <location>
        <begin position="214"/>
        <end position="236"/>
    </location>
</feature>
<dbReference type="Gene3D" id="1.20.1250.20">
    <property type="entry name" value="MFS general substrate transporter like domains"/>
    <property type="match status" value="1"/>
</dbReference>
<reference evidence="8 9" key="1">
    <citation type="submission" date="2018-10" db="EMBL/GenBank/DDBJ databases">
        <title>Phylogenomics of Brevibacillus.</title>
        <authorList>
            <person name="Dunlap C."/>
        </authorList>
    </citation>
    <scope>NUCLEOTIDE SEQUENCE [LARGE SCALE GENOMIC DNA]</scope>
    <source>
        <strain evidence="8 9">JCM 15716</strain>
    </source>
</reference>
<dbReference type="OrthoDB" id="2381825at2"/>
<evidence type="ECO:0000256" key="3">
    <source>
        <dbReference type="ARBA" id="ARBA00022475"/>
    </source>
</evidence>
<dbReference type="Proteomes" id="UP000271031">
    <property type="component" value="Unassembled WGS sequence"/>
</dbReference>
<feature type="transmembrane region" description="Helical" evidence="7">
    <location>
        <begin position="369"/>
        <end position="387"/>
    </location>
</feature>
<keyword evidence="5 7" id="KW-1133">Transmembrane helix</keyword>
<dbReference type="EMBL" id="RHHQ01000006">
    <property type="protein sequence ID" value="RNB91190.1"/>
    <property type="molecule type" value="Genomic_DNA"/>
</dbReference>
<feature type="transmembrane region" description="Helical" evidence="7">
    <location>
        <begin position="45"/>
        <end position="62"/>
    </location>
</feature>
<evidence type="ECO:0000256" key="5">
    <source>
        <dbReference type="ARBA" id="ARBA00022989"/>
    </source>
</evidence>
<feature type="transmembrane region" description="Helical" evidence="7">
    <location>
        <begin position="248"/>
        <end position="267"/>
    </location>
</feature>
<dbReference type="RefSeq" id="WP_122917042.1">
    <property type="nucleotide sequence ID" value="NZ_RHHQ01000006.1"/>
</dbReference>
<evidence type="ECO:0000256" key="2">
    <source>
        <dbReference type="ARBA" id="ARBA00022448"/>
    </source>
</evidence>
<dbReference type="GO" id="GO:0022857">
    <property type="term" value="F:transmembrane transporter activity"/>
    <property type="evidence" value="ECO:0007669"/>
    <property type="project" value="InterPro"/>
</dbReference>
<evidence type="ECO:0000256" key="1">
    <source>
        <dbReference type="ARBA" id="ARBA00004651"/>
    </source>
</evidence>
<evidence type="ECO:0000313" key="8">
    <source>
        <dbReference type="EMBL" id="RNB91190.1"/>
    </source>
</evidence>
<evidence type="ECO:0000256" key="6">
    <source>
        <dbReference type="ARBA" id="ARBA00023136"/>
    </source>
</evidence>
<name>A0A3M8DSP4_9BACL</name>
<dbReference type="PANTHER" id="PTHR43266">
    <property type="entry name" value="MACROLIDE-EFFLUX PROTEIN"/>
    <property type="match status" value="1"/>
</dbReference>
<dbReference type="PANTHER" id="PTHR43266:SF7">
    <property type="entry name" value="TRANSPORTER, PUTATIVE-RELATED"/>
    <property type="match status" value="1"/>
</dbReference>
<gene>
    <name evidence="8" type="ORF">EDM56_06295</name>
</gene>
<evidence type="ECO:0000256" key="7">
    <source>
        <dbReference type="SAM" id="Phobius"/>
    </source>
</evidence>
<comment type="subcellular location">
    <subcellularLocation>
        <location evidence="1">Cell membrane</location>
        <topology evidence="1">Multi-pass membrane protein</topology>
    </subcellularLocation>
</comment>
<organism evidence="8 9">
    <name type="scientific">Brevibacillus fluminis</name>
    <dbReference type="NCBI Taxonomy" id="511487"/>
    <lineage>
        <taxon>Bacteria</taxon>
        <taxon>Bacillati</taxon>
        <taxon>Bacillota</taxon>
        <taxon>Bacilli</taxon>
        <taxon>Bacillales</taxon>
        <taxon>Paenibacillaceae</taxon>
        <taxon>Brevibacillus</taxon>
    </lineage>
</organism>
<keyword evidence="2" id="KW-0813">Transport</keyword>
<dbReference type="AlphaFoldDB" id="A0A3M8DSP4"/>
<sequence length="406" mass="44686">MNLLRNRTFLLLMIGESIAGAGLWIFIIGNLQFMQHIVPSDTVKGLILMAGLMAGVLLSPKAGALIDRSDKKKILFTSSLLRCASPLLMIPAIDHQSIFIMICALVIQQASNAFYLPAVQSSLPAILGPSELLRGNSIYLNVTTISRIGGTALGGVLVASLALDQLYWFTFAANIFLAVATLWMTIPKQTETKARPKQAMRFSEVFSLIKREPAVIIGLCNTFIITLLLGGFNLLVLKYSEIQHSPEVMGWIYTVEGTSILIAGLISKQLIGNRNLVQFSSMLLFVFALSQFFLSFAESRLIVLVGFALFGVTVAFFFPSVTTIFQKRLPDDTHGRFFAFKGMLERVLIQVSVIMTGACLDLIGLNGFMWVMCGATFFMGVFSLVYGKRHPVDVRQHQLSNHEISG</sequence>
<proteinExistence type="predicted"/>
<protein>
    <submittedName>
        <fullName evidence="8">MFS transporter</fullName>
    </submittedName>
</protein>
<dbReference type="Pfam" id="PF07690">
    <property type="entry name" value="MFS_1"/>
    <property type="match status" value="1"/>
</dbReference>
<dbReference type="InterPro" id="IPR011701">
    <property type="entry name" value="MFS"/>
</dbReference>
<evidence type="ECO:0000256" key="4">
    <source>
        <dbReference type="ARBA" id="ARBA00022692"/>
    </source>
</evidence>